<proteinExistence type="predicted"/>
<organism evidence="1 2">
    <name type="scientific">Candidatus Neomicrothrix parvicella RN1</name>
    <dbReference type="NCBI Taxonomy" id="1229780"/>
    <lineage>
        <taxon>Bacteria</taxon>
        <taxon>Bacillati</taxon>
        <taxon>Actinomycetota</taxon>
        <taxon>Acidimicrobiia</taxon>
        <taxon>Acidimicrobiales</taxon>
        <taxon>Microthrixaceae</taxon>
        <taxon>Candidatus Neomicrothrix</taxon>
    </lineage>
</organism>
<evidence type="ECO:0008006" key="3">
    <source>
        <dbReference type="Google" id="ProtNLM"/>
    </source>
</evidence>
<dbReference type="EMBL" id="CANL01000045">
    <property type="protein sequence ID" value="CCM64880.1"/>
    <property type="molecule type" value="Genomic_DNA"/>
</dbReference>
<comment type="caution">
    <text evidence="1">The sequence shown here is derived from an EMBL/GenBank/DDBJ whole genome shotgun (WGS) entry which is preliminary data.</text>
</comment>
<dbReference type="AlphaFoldDB" id="R4Z2K6"/>
<evidence type="ECO:0000313" key="2">
    <source>
        <dbReference type="Proteomes" id="UP000018291"/>
    </source>
</evidence>
<dbReference type="STRING" id="1229780.BN381_50022"/>
<sequence>MPGETEFWDNGYLVRRGVLEKDRILGYRRQILANDLAPGDVLSSPGVGELVTDPAVVSLVGDLLGETPQYFGDSNVSIRSTGRGYHKDNADRYDPSAPDWQSSYPILRIGIYLQDHHRHSGGLNVRERSHLVPNVRAGRTRYLGTEVGDVVARNLRTTHSANGVVIRPGIPLAVSPRVAGRLPGWVTCQPKGERLAVFITYGASGAHLDRYIDYLRSRTYQRSIWKDCVWTPEARNRAEASGLDLLVPWSAGLASPESFDEYHQLSY</sequence>
<dbReference type="HOGENOM" id="CLU_1041735_0_0_11"/>
<evidence type="ECO:0000313" key="1">
    <source>
        <dbReference type="EMBL" id="CCM64880.1"/>
    </source>
</evidence>
<accession>R4Z2K6</accession>
<gene>
    <name evidence="1" type="ORF">BN381_50022</name>
</gene>
<dbReference type="Gene3D" id="2.60.120.620">
    <property type="entry name" value="q2cbj1_9rhob like domain"/>
    <property type="match status" value="1"/>
</dbReference>
<dbReference type="Proteomes" id="UP000018291">
    <property type="component" value="Unassembled WGS sequence"/>
</dbReference>
<dbReference type="SUPFAM" id="SSF51197">
    <property type="entry name" value="Clavaminate synthase-like"/>
    <property type="match status" value="1"/>
</dbReference>
<keyword evidence="2" id="KW-1185">Reference proteome</keyword>
<protein>
    <recommendedName>
        <fullName evidence="3">Phytanoyl-CoA dioxygenase</fullName>
    </recommendedName>
</protein>
<reference evidence="1 2" key="1">
    <citation type="journal article" date="2013" name="ISME J.">
        <title>Metabolic model for the filamentous 'Candidatus Microthrix parvicella' based on genomic and metagenomic analyses.</title>
        <authorList>
            <person name="Jon McIlroy S."/>
            <person name="Kristiansen R."/>
            <person name="Albertsen M."/>
            <person name="Michael Karst S."/>
            <person name="Rossetti S."/>
            <person name="Lund Nielsen J."/>
            <person name="Tandoi V."/>
            <person name="James Seviour R."/>
            <person name="Nielsen P.H."/>
        </authorList>
    </citation>
    <scope>NUCLEOTIDE SEQUENCE [LARGE SCALE GENOMIC DNA]</scope>
    <source>
        <strain evidence="1 2">RN1</strain>
    </source>
</reference>
<dbReference type="eggNOG" id="ENOG5032SPW">
    <property type="taxonomic scope" value="Bacteria"/>
</dbReference>
<name>R4Z2K6_9ACTN</name>